<sequence>MTDPHTLREAVSAKGSQFCPSGAISPVDHDIPPRMTRRPSRALPILRLHSASQALRMWVVHKFPTIREFLRRKVVVSVV</sequence>
<feature type="region of interest" description="Disordered" evidence="1">
    <location>
        <begin position="1"/>
        <end position="35"/>
    </location>
</feature>
<reference evidence="2 3" key="1">
    <citation type="submission" date="2016-06" db="EMBL/GenBank/DDBJ databases">
        <authorList>
            <person name="Kjaerup R.B."/>
            <person name="Dalgaard T.S."/>
            <person name="Juul-Madsen H.R."/>
        </authorList>
    </citation>
    <scope>NUCLEOTIDE SEQUENCE [LARGE SCALE GENOMIC DNA]</scope>
    <source>
        <strain evidence="2 3">DSM 45577</strain>
    </source>
</reference>
<proteinExistence type="predicted"/>
<dbReference type="EMBL" id="FMIA01000002">
    <property type="protein sequence ID" value="SCL50629.1"/>
    <property type="molecule type" value="Genomic_DNA"/>
</dbReference>
<evidence type="ECO:0000313" key="2">
    <source>
        <dbReference type="EMBL" id="SCL50629.1"/>
    </source>
</evidence>
<evidence type="ECO:0000256" key="1">
    <source>
        <dbReference type="SAM" id="MobiDB-lite"/>
    </source>
</evidence>
<dbReference type="AlphaFoldDB" id="A0A1C6U9U6"/>
<keyword evidence="3" id="KW-1185">Reference proteome</keyword>
<dbReference type="STRING" id="683228.GA0070617_1542"/>
<organism evidence="2 3">
    <name type="scientific">Micromonospora yangpuensis</name>
    <dbReference type="NCBI Taxonomy" id="683228"/>
    <lineage>
        <taxon>Bacteria</taxon>
        <taxon>Bacillati</taxon>
        <taxon>Actinomycetota</taxon>
        <taxon>Actinomycetes</taxon>
        <taxon>Micromonosporales</taxon>
        <taxon>Micromonosporaceae</taxon>
        <taxon>Micromonospora</taxon>
    </lineage>
</organism>
<protein>
    <submittedName>
        <fullName evidence="2">Uncharacterized protein</fullName>
    </submittedName>
</protein>
<dbReference type="Proteomes" id="UP000198937">
    <property type="component" value="Unassembled WGS sequence"/>
</dbReference>
<evidence type="ECO:0000313" key="3">
    <source>
        <dbReference type="Proteomes" id="UP000198937"/>
    </source>
</evidence>
<name>A0A1C6U9U6_9ACTN</name>
<accession>A0A1C6U9U6</accession>
<gene>
    <name evidence="2" type="ORF">GA0070617_1542</name>
</gene>